<dbReference type="GO" id="GO:0016020">
    <property type="term" value="C:membrane"/>
    <property type="evidence" value="ECO:0007669"/>
    <property type="project" value="UniProtKB-SubCell"/>
</dbReference>
<evidence type="ECO:0000256" key="3">
    <source>
        <dbReference type="ARBA" id="ARBA00022692"/>
    </source>
</evidence>
<dbReference type="InterPro" id="IPR000537">
    <property type="entry name" value="UbiA_prenyltransferase"/>
</dbReference>
<protein>
    <submittedName>
        <fullName evidence="7">Chlorophyll synthase</fullName>
    </submittedName>
</protein>
<evidence type="ECO:0000313" key="8">
    <source>
        <dbReference type="Proteomes" id="UP000183994"/>
    </source>
</evidence>
<feature type="transmembrane region" description="Helical" evidence="6">
    <location>
        <begin position="83"/>
        <end position="100"/>
    </location>
</feature>
<dbReference type="Proteomes" id="UP000183994">
    <property type="component" value="Unassembled WGS sequence"/>
</dbReference>
<dbReference type="PANTHER" id="PTHR42723">
    <property type="entry name" value="CHLOROPHYLL SYNTHASE"/>
    <property type="match status" value="1"/>
</dbReference>
<feature type="transmembrane region" description="Helical" evidence="6">
    <location>
        <begin position="227"/>
        <end position="245"/>
    </location>
</feature>
<evidence type="ECO:0000256" key="4">
    <source>
        <dbReference type="ARBA" id="ARBA00022989"/>
    </source>
</evidence>
<feature type="transmembrane region" description="Helical" evidence="6">
    <location>
        <begin position="134"/>
        <end position="152"/>
    </location>
</feature>
<reference evidence="8" key="1">
    <citation type="submission" date="2016-11" db="EMBL/GenBank/DDBJ databases">
        <authorList>
            <person name="Varghese N."/>
            <person name="Submissions S."/>
        </authorList>
    </citation>
    <scope>NUCLEOTIDE SEQUENCE [LARGE SCALE GENOMIC DNA]</scope>
    <source>
        <strain evidence="8">DSM 16219</strain>
    </source>
</reference>
<feature type="transmembrane region" description="Helical" evidence="6">
    <location>
        <begin position="106"/>
        <end position="122"/>
    </location>
</feature>
<gene>
    <name evidence="7" type="ORF">SAMN02745216_02304</name>
</gene>
<dbReference type="AlphaFoldDB" id="A0A1M6MB95"/>
<evidence type="ECO:0000256" key="6">
    <source>
        <dbReference type="SAM" id="Phobius"/>
    </source>
</evidence>
<feature type="transmembrane region" description="Helical" evidence="6">
    <location>
        <begin position="164"/>
        <end position="182"/>
    </location>
</feature>
<dbReference type="Gene3D" id="1.10.357.140">
    <property type="entry name" value="UbiA prenyltransferase"/>
    <property type="match status" value="1"/>
</dbReference>
<dbReference type="InterPro" id="IPR044878">
    <property type="entry name" value="UbiA_sf"/>
</dbReference>
<dbReference type="PANTHER" id="PTHR42723:SF1">
    <property type="entry name" value="CHLOROPHYLL SYNTHASE, CHLOROPLASTIC"/>
    <property type="match status" value="1"/>
</dbReference>
<keyword evidence="4 6" id="KW-1133">Transmembrane helix</keyword>
<keyword evidence="5 6" id="KW-0472">Membrane</keyword>
<evidence type="ECO:0000256" key="5">
    <source>
        <dbReference type="ARBA" id="ARBA00023136"/>
    </source>
</evidence>
<evidence type="ECO:0000256" key="1">
    <source>
        <dbReference type="ARBA" id="ARBA00004141"/>
    </source>
</evidence>
<feature type="transmembrane region" description="Helical" evidence="6">
    <location>
        <begin position="20"/>
        <end position="44"/>
    </location>
</feature>
<keyword evidence="8" id="KW-1185">Reference proteome</keyword>
<proteinExistence type="predicted"/>
<comment type="subcellular location">
    <subcellularLocation>
        <location evidence="1">Membrane</location>
        <topology evidence="1">Multi-pass membrane protein</topology>
    </subcellularLocation>
</comment>
<dbReference type="EMBL" id="FQZU01000012">
    <property type="protein sequence ID" value="SHJ80719.1"/>
    <property type="molecule type" value="Genomic_DNA"/>
</dbReference>
<sequence>MPPVKAYLQLFRPDAALISFATYLVGAVLANGLDLMDVAAAFLITGFSTNFCYSFNSWADWETDAVNKPHRPIPSGRLTPRQALIYSMFLLAASLVYPFFLVRPGWMLFAYLLLPLLGLSYSGKPFSLKLRPPASVFAVSGGLVIPIIVGYYSNVRGAAPDLRAFFLALFVYCLAIIPLKDIEDERGDGDWNLYAKYGARLPYYALAGLLIDAALLSVLPAPPLLKAGLLLLFLLTGLMIRWHMARPDQMGFLYRRNIHIVEAGGALFLGWQVLYNKGVISLSLMGGLP</sequence>
<dbReference type="STRING" id="1121393.SAMN02745216_02304"/>
<dbReference type="RefSeq" id="WP_073475877.1">
    <property type="nucleotide sequence ID" value="NZ_FQZU01000012.1"/>
</dbReference>
<dbReference type="GO" id="GO:0016765">
    <property type="term" value="F:transferase activity, transferring alkyl or aryl (other than methyl) groups"/>
    <property type="evidence" value="ECO:0007669"/>
    <property type="project" value="InterPro"/>
</dbReference>
<accession>A0A1M6MB95</accession>
<dbReference type="OrthoDB" id="508337at2"/>
<dbReference type="Pfam" id="PF01040">
    <property type="entry name" value="UbiA"/>
    <property type="match status" value="1"/>
</dbReference>
<feature type="transmembrane region" description="Helical" evidence="6">
    <location>
        <begin position="203"/>
        <end position="221"/>
    </location>
</feature>
<dbReference type="InterPro" id="IPR050475">
    <property type="entry name" value="Prenyltransferase_related"/>
</dbReference>
<keyword evidence="2" id="KW-1003">Cell membrane</keyword>
<evidence type="ECO:0000256" key="2">
    <source>
        <dbReference type="ARBA" id="ARBA00022475"/>
    </source>
</evidence>
<evidence type="ECO:0000313" key="7">
    <source>
        <dbReference type="EMBL" id="SHJ80719.1"/>
    </source>
</evidence>
<name>A0A1M6MB95_9BACT</name>
<organism evidence="7 8">
    <name type="scientific">Desulfatibacillum alkenivorans DSM 16219</name>
    <dbReference type="NCBI Taxonomy" id="1121393"/>
    <lineage>
        <taxon>Bacteria</taxon>
        <taxon>Pseudomonadati</taxon>
        <taxon>Thermodesulfobacteriota</taxon>
        <taxon>Desulfobacteria</taxon>
        <taxon>Desulfobacterales</taxon>
        <taxon>Desulfatibacillaceae</taxon>
        <taxon>Desulfatibacillum</taxon>
    </lineage>
</organism>
<keyword evidence="3 6" id="KW-0812">Transmembrane</keyword>